<comment type="caution">
    <text evidence="7">The sequence shown here is derived from an EMBL/GenBank/DDBJ whole genome shotgun (WGS) entry which is preliminary data.</text>
</comment>
<name>A0A2M7EAW5_9BACT</name>
<dbReference type="InterPro" id="IPR005495">
    <property type="entry name" value="LptG/LptF_permease"/>
</dbReference>
<dbReference type="Proteomes" id="UP000228886">
    <property type="component" value="Unassembled WGS sequence"/>
</dbReference>
<evidence type="ECO:0000256" key="1">
    <source>
        <dbReference type="ARBA" id="ARBA00004651"/>
    </source>
</evidence>
<feature type="transmembrane region" description="Helical" evidence="6">
    <location>
        <begin position="306"/>
        <end position="326"/>
    </location>
</feature>
<dbReference type="GO" id="GO:0015920">
    <property type="term" value="P:lipopolysaccharide transport"/>
    <property type="evidence" value="ECO:0007669"/>
    <property type="project" value="TreeGrafter"/>
</dbReference>
<dbReference type="Pfam" id="PF03739">
    <property type="entry name" value="LptF_LptG"/>
    <property type="match status" value="1"/>
</dbReference>
<comment type="subcellular location">
    <subcellularLocation>
        <location evidence="1">Cell membrane</location>
        <topology evidence="1">Multi-pass membrane protein</topology>
    </subcellularLocation>
</comment>
<evidence type="ECO:0000256" key="3">
    <source>
        <dbReference type="ARBA" id="ARBA00022692"/>
    </source>
</evidence>
<dbReference type="AlphaFoldDB" id="A0A2M7EAW5"/>
<sequence length="360" mass="41103">MKILKLYFLREETAPFFIGVVFFIFMFSLGNILKLAELFVKRTASFSFLLKFFWNLSVGSLNFSVPLAIFAATLMAFARFSADDEILAVSSSGINPYSLLSPFLVIGLLLSFFTFHLNSVTSPRLEFNSRKIIAELEIKRPADLIQEGTFIRDFKNMILFVGKVKDEKLFDVTIYKSNDQEISTIKAEQGTFSLVQQGIALFLQDGFTQNYNLIHPEEFTGLKFKVYNLLLKKTSPSSGKKSLSKKIREYTLEELLREKKNWQKKGIKNREILTEIQKRISFSFAPFIFILLGIPLGIMVKHSGKFLDFGIVSLVIFLYYLLLTVGEILSKKFLAPSLLWLPNIILGAVGLFLLTKKVKR</sequence>
<protein>
    <recommendedName>
        <fullName evidence="9">YjgP/YjgQ family permease</fullName>
    </recommendedName>
</protein>
<evidence type="ECO:0000256" key="2">
    <source>
        <dbReference type="ARBA" id="ARBA00022475"/>
    </source>
</evidence>
<dbReference type="GO" id="GO:0043190">
    <property type="term" value="C:ATP-binding cassette (ABC) transporter complex"/>
    <property type="evidence" value="ECO:0007669"/>
    <property type="project" value="TreeGrafter"/>
</dbReference>
<feature type="transmembrane region" description="Helical" evidence="6">
    <location>
        <begin position="280"/>
        <end position="300"/>
    </location>
</feature>
<evidence type="ECO:0000256" key="6">
    <source>
        <dbReference type="SAM" id="Phobius"/>
    </source>
</evidence>
<feature type="transmembrane region" description="Helical" evidence="6">
    <location>
        <begin position="52"/>
        <end position="77"/>
    </location>
</feature>
<evidence type="ECO:0000313" key="7">
    <source>
        <dbReference type="EMBL" id="PIV64825.1"/>
    </source>
</evidence>
<gene>
    <name evidence="7" type="ORF">COS11_00165</name>
</gene>
<dbReference type="EMBL" id="PETL01000011">
    <property type="protein sequence ID" value="PIV64825.1"/>
    <property type="molecule type" value="Genomic_DNA"/>
</dbReference>
<keyword evidence="3 6" id="KW-0812">Transmembrane</keyword>
<feature type="transmembrane region" description="Helical" evidence="6">
    <location>
        <begin position="16"/>
        <end position="40"/>
    </location>
</feature>
<evidence type="ECO:0000256" key="5">
    <source>
        <dbReference type="ARBA" id="ARBA00023136"/>
    </source>
</evidence>
<keyword evidence="5 6" id="KW-0472">Membrane</keyword>
<organism evidence="7 8">
    <name type="scientific">bacterium (Candidatus Ratteibacteria) CG01_land_8_20_14_3_00_40_19</name>
    <dbReference type="NCBI Taxonomy" id="2014290"/>
    <lineage>
        <taxon>Bacteria</taxon>
        <taxon>Candidatus Ratteibacteria</taxon>
    </lineage>
</organism>
<evidence type="ECO:0000256" key="4">
    <source>
        <dbReference type="ARBA" id="ARBA00022989"/>
    </source>
</evidence>
<feature type="transmembrane region" description="Helical" evidence="6">
    <location>
        <begin position="333"/>
        <end position="354"/>
    </location>
</feature>
<accession>A0A2M7EAW5</accession>
<dbReference type="PANTHER" id="PTHR33529">
    <property type="entry name" value="SLR0882 PROTEIN-RELATED"/>
    <property type="match status" value="1"/>
</dbReference>
<evidence type="ECO:0000313" key="8">
    <source>
        <dbReference type="Proteomes" id="UP000228886"/>
    </source>
</evidence>
<feature type="transmembrane region" description="Helical" evidence="6">
    <location>
        <begin position="97"/>
        <end position="117"/>
    </location>
</feature>
<dbReference type="PANTHER" id="PTHR33529:SF6">
    <property type="entry name" value="YJGP_YJGQ FAMILY PERMEASE"/>
    <property type="match status" value="1"/>
</dbReference>
<keyword evidence="4 6" id="KW-1133">Transmembrane helix</keyword>
<evidence type="ECO:0008006" key="9">
    <source>
        <dbReference type="Google" id="ProtNLM"/>
    </source>
</evidence>
<keyword evidence="2" id="KW-1003">Cell membrane</keyword>
<reference evidence="8" key="1">
    <citation type="submission" date="2017-09" db="EMBL/GenBank/DDBJ databases">
        <title>Depth-based differentiation of microbial function through sediment-hosted aquifers and enrichment of novel symbionts in the deep terrestrial subsurface.</title>
        <authorList>
            <person name="Probst A.J."/>
            <person name="Ladd B."/>
            <person name="Jarett J.K."/>
            <person name="Geller-Mcgrath D.E."/>
            <person name="Sieber C.M.K."/>
            <person name="Emerson J.B."/>
            <person name="Anantharaman K."/>
            <person name="Thomas B.C."/>
            <person name="Malmstrom R."/>
            <person name="Stieglmeier M."/>
            <person name="Klingl A."/>
            <person name="Woyke T."/>
            <person name="Ryan C.M."/>
            <person name="Banfield J.F."/>
        </authorList>
    </citation>
    <scope>NUCLEOTIDE SEQUENCE [LARGE SCALE GENOMIC DNA]</scope>
</reference>
<proteinExistence type="predicted"/>